<comment type="similarity">
    <text evidence="1">Belongs to the SCC3 family.</text>
</comment>
<reference evidence="5" key="1">
    <citation type="submission" date="2025-08" db="UniProtKB">
        <authorList>
            <consortium name="RefSeq"/>
        </authorList>
    </citation>
    <scope>IDENTIFICATION</scope>
    <source>
        <tissue evidence="5">Muscle</tissue>
    </source>
</reference>
<gene>
    <name evidence="5" type="primary">LOC104944564</name>
</gene>
<feature type="region of interest" description="Disordered" evidence="2">
    <location>
        <begin position="1"/>
        <end position="88"/>
    </location>
</feature>
<dbReference type="KEGG" id="ncc:104944564"/>
<dbReference type="OrthoDB" id="498590at2759"/>
<dbReference type="InterPro" id="IPR013721">
    <property type="entry name" value="STAG"/>
</dbReference>
<dbReference type="Proteomes" id="UP000504611">
    <property type="component" value="Unplaced"/>
</dbReference>
<feature type="compositionally biased region" description="Basic residues" evidence="2">
    <location>
        <begin position="43"/>
        <end position="52"/>
    </location>
</feature>
<sequence>MAAGDSSFESLDEIDNFSDSGSDYEATLKSTKRKKQAVTGPKPPKRPRHRAALRGSSLSSTSSSIPTPPTPPLLQQSRGRSKQGNQGISAKDIYDAVRSGKSAMVTVVDEWLDSYKQSREAGLLVLINFIVQSCGCKGVVSREMFDSMQNAEIIGMLTKEFNEDSVNYPLCTPGPEMRRFKASLCEFTRVLVRSCRNSLIFDEYLFPSLLALLTGLSDSQVRAFRHTSTLL</sequence>
<dbReference type="PANTHER" id="PTHR11199:SF10">
    <property type="entry name" value="COHESIN SUBUNIT SA"/>
    <property type="match status" value="1"/>
</dbReference>
<feature type="non-terminal residue" evidence="5">
    <location>
        <position position="231"/>
    </location>
</feature>
<dbReference type="AlphaFoldDB" id="A0A6I9MVJ9"/>
<evidence type="ECO:0000259" key="3">
    <source>
        <dbReference type="Pfam" id="PF08514"/>
    </source>
</evidence>
<dbReference type="Pfam" id="PF08514">
    <property type="entry name" value="STAG"/>
    <property type="match status" value="1"/>
</dbReference>
<evidence type="ECO:0000256" key="2">
    <source>
        <dbReference type="SAM" id="MobiDB-lite"/>
    </source>
</evidence>
<keyword evidence="4" id="KW-1185">Reference proteome</keyword>
<organism evidence="4 5">
    <name type="scientific">Notothenia coriiceps</name>
    <name type="common">black rockcod</name>
    <dbReference type="NCBI Taxonomy" id="8208"/>
    <lineage>
        <taxon>Eukaryota</taxon>
        <taxon>Metazoa</taxon>
        <taxon>Chordata</taxon>
        <taxon>Craniata</taxon>
        <taxon>Vertebrata</taxon>
        <taxon>Euteleostomi</taxon>
        <taxon>Actinopterygii</taxon>
        <taxon>Neopterygii</taxon>
        <taxon>Teleostei</taxon>
        <taxon>Neoteleostei</taxon>
        <taxon>Acanthomorphata</taxon>
        <taxon>Eupercaria</taxon>
        <taxon>Perciformes</taxon>
        <taxon>Notothenioidei</taxon>
        <taxon>Nototheniidae</taxon>
        <taxon>Notothenia</taxon>
    </lineage>
</organism>
<dbReference type="GO" id="GO:0000785">
    <property type="term" value="C:chromatin"/>
    <property type="evidence" value="ECO:0007669"/>
    <property type="project" value="TreeGrafter"/>
</dbReference>
<dbReference type="RefSeq" id="XP_010768417.1">
    <property type="nucleotide sequence ID" value="XM_010770115.1"/>
</dbReference>
<evidence type="ECO:0000313" key="4">
    <source>
        <dbReference type="Proteomes" id="UP000504611"/>
    </source>
</evidence>
<dbReference type="InterPro" id="IPR039662">
    <property type="entry name" value="Cohesin_Scc3/SA"/>
</dbReference>
<protein>
    <submittedName>
        <fullName evidence="5">Cohesin subunit SA-1-like</fullName>
    </submittedName>
</protein>
<evidence type="ECO:0000256" key="1">
    <source>
        <dbReference type="ARBA" id="ARBA00005486"/>
    </source>
</evidence>
<accession>A0A6I9MVJ9</accession>
<dbReference type="GO" id="GO:0005634">
    <property type="term" value="C:nucleus"/>
    <property type="evidence" value="ECO:0007669"/>
    <property type="project" value="TreeGrafter"/>
</dbReference>
<dbReference type="PANTHER" id="PTHR11199">
    <property type="entry name" value="STROMAL ANTIGEN"/>
    <property type="match status" value="1"/>
</dbReference>
<dbReference type="GO" id="GO:0008278">
    <property type="term" value="C:cohesin complex"/>
    <property type="evidence" value="ECO:0007669"/>
    <property type="project" value="TreeGrafter"/>
</dbReference>
<name>A0A6I9MVJ9_9TELE</name>
<dbReference type="GO" id="GO:0003682">
    <property type="term" value="F:chromatin binding"/>
    <property type="evidence" value="ECO:0007669"/>
    <property type="project" value="TreeGrafter"/>
</dbReference>
<dbReference type="GO" id="GO:0007062">
    <property type="term" value="P:sister chromatid cohesion"/>
    <property type="evidence" value="ECO:0007669"/>
    <property type="project" value="TreeGrafter"/>
</dbReference>
<dbReference type="GeneID" id="104944564"/>
<feature type="compositionally biased region" description="Low complexity" evidence="2">
    <location>
        <begin position="56"/>
        <end position="65"/>
    </location>
</feature>
<feature type="compositionally biased region" description="Polar residues" evidence="2">
    <location>
        <begin position="75"/>
        <end position="88"/>
    </location>
</feature>
<evidence type="ECO:0000313" key="5">
    <source>
        <dbReference type="RefSeq" id="XP_010768417.1"/>
    </source>
</evidence>
<proteinExistence type="inferred from homology"/>
<feature type="domain" description="STAG" evidence="3">
    <location>
        <begin position="167"/>
        <end position="230"/>
    </location>
</feature>